<dbReference type="eggNOG" id="ENOG502S5HF">
    <property type="taxonomic scope" value="Eukaryota"/>
</dbReference>
<dbReference type="VEuPathDB" id="FungiDB:PYU1_G012035"/>
<accession>K3X4B2</accession>
<reference evidence="2" key="1">
    <citation type="journal article" date="2010" name="Genome Biol.">
        <title>Genome sequence of the necrotrophic plant pathogen Pythium ultimum reveals original pathogenicity mechanisms and effector repertoire.</title>
        <authorList>
            <person name="Levesque C.A."/>
            <person name="Brouwer H."/>
            <person name="Cano L."/>
            <person name="Hamilton J.P."/>
            <person name="Holt C."/>
            <person name="Huitema E."/>
            <person name="Raffaele S."/>
            <person name="Robideau G.P."/>
            <person name="Thines M."/>
            <person name="Win J."/>
            <person name="Zerillo M.M."/>
            <person name="Beakes G.W."/>
            <person name="Boore J.L."/>
            <person name="Busam D."/>
            <person name="Dumas B."/>
            <person name="Ferriera S."/>
            <person name="Fuerstenberg S.I."/>
            <person name="Gachon C.M."/>
            <person name="Gaulin E."/>
            <person name="Govers F."/>
            <person name="Grenville-Briggs L."/>
            <person name="Horner N."/>
            <person name="Hostetler J."/>
            <person name="Jiang R.H."/>
            <person name="Johnson J."/>
            <person name="Krajaejun T."/>
            <person name="Lin H."/>
            <person name="Meijer H.J."/>
            <person name="Moore B."/>
            <person name="Morris P."/>
            <person name="Phuntmart V."/>
            <person name="Puiu D."/>
            <person name="Shetty J."/>
            <person name="Stajich J.E."/>
            <person name="Tripathy S."/>
            <person name="Wawra S."/>
            <person name="van West P."/>
            <person name="Whitty B.R."/>
            <person name="Coutinho P.M."/>
            <person name="Henrissat B."/>
            <person name="Martin F."/>
            <person name="Thomas P.D."/>
            <person name="Tyler B.M."/>
            <person name="De Vries R.P."/>
            <person name="Kamoun S."/>
            <person name="Yandell M."/>
            <person name="Tisserat N."/>
            <person name="Buell C.R."/>
        </authorList>
    </citation>
    <scope>NUCLEOTIDE SEQUENCE</scope>
    <source>
        <strain evidence="2">DAOM:BR144</strain>
    </source>
</reference>
<dbReference type="AlphaFoldDB" id="K3X4B2"/>
<protein>
    <submittedName>
        <fullName evidence="1">Uncharacterized protein</fullName>
    </submittedName>
</protein>
<dbReference type="PANTHER" id="PTHR34258">
    <property type="entry name" value="ARMADILLO-LIKE HELICAL DOMAIN CONTAINING PROTEIN 1"/>
    <property type="match status" value="1"/>
</dbReference>
<evidence type="ECO:0000313" key="1">
    <source>
        <dbReference type="EnsemblProtists" id="PYU1_T012061"/>
    </source>
</evidence>
<dbReference type="PANTHER" id="PTHR34258:SF1">
    <property type="entry name" value="ARMADILLO-LIKE HELICAL DOMAIN CONTAINING PROTEIN 1"/>
    <property type="match status" value="1"/>
</dbReference>
<reference evidence="1" key="3">
    <citation type="submission" date="2015-02" db="UniProtKB">
        <authorList>
            <consortium name="EnsemblProtists"/>
        </authorList>
    </citation>
    <scope>IDENTIFICATION</scope>
    <source>
        <strain evidence="1">DAOM BR144</strain>
    </source>
</reference>
<dbReference type="Pfam" id="PF17741">
    <property type="entry name" value="DUF5578"/>
    <property type="match status" value="1"/>
</dbReference>
<dbReference type="InterPro" id="IPR041090">
    <property type="entry name" value="DUF5578"/>
</dbReference>
<name>K3X4B2_GLOUD</name>
<keyword evidence="2" id="KW-1185">Reference proteome</keyword>
<organism evidence="1 2">
    <name type="scientific">Globisporangium ultimum (strain ATCC 200006 / CBS 805.95 / DAOM BR144)</name>
    <name type="common">Pythium ultimum</name>
    <dbReference type="NCBI Taxonomy" id="431595"/>
    <lineage>
        <taxon>Eukaryota</taxon>
        <taxon>Sar</taxon>
        <taxon>Stramenopiles</taxon>
        <taxon>Oomycota</taxon>
        <taxon>Peronosporomycetes</taxon>
        <taxon>Pythiales</taxon>
        <taxon>Pythiaceae</taxon>
        <taxon>Globisporangium</taxon>
    </lineage>
</organism>
<dbReference type="EMBL" id="GL376621">
    <property type="status" value="NOT_ANNOTATED_CDS"/>
    <property type="molecule type" value="Genomic_DNA"/>
</dbReference>
<dbReference type="InParanoid" id="K3X4B2"/>
<dbReference type="EnsemblProtists" id="PYU1_T012061">
    <property type="protein sequence ID" value="PYU1_T012061"/>
    <property type="gene ID" value="PYU1_G012035"/>
</dbReference>
<reference evidence="2" key="2">
    <citation type="submission" date="2010-04" db="EMBL/GenBank/DDBJ databases">
        <authorList>
            <person name="Buell R."/>
            <person name="Hamilton J."/>
            <person name="Hostetler J."/>
        </authorList>
    </citation>
    <scope>NUCLEOTIDE SEQUENCE [LARGE SCALE GENOMIC DNA]</scope>
    <source>
        <strain evidence="2">DAOM:BR144</strain>
    </source>
</reference>
<sequence>MSALLREWNDASKPRRKKLLEWFRDQFQWTHFRGEFERECGADVALFLARILVWMQKTTSALPAASEPSMTTTATCFALSDQLACIQLFFTSANIHAYYREFQQADGLALLLRVLGSPRGQSDGVGVSDADRAVILDILHRISQRGRSHKEEISRHGGELAMIRGALAGSQACNDMNSTLWTLCRDALLEQLVGNPNSLDQVHGAILFMLQHPEAKVQIFGAQILRHLITPDSFYVDLKYRNAKAVELVALGMAILQSSGIHLQHEGLELVHSLLQNGQLQVRM</sequence>
<evidence type="ECO:0000313" key="2">
    <source>
        <dbReference type="Proteomes" id="UP000019132"/>
    </source>
</evidence>
<dbReference type="HOGENOM" id="CLU_981699_0_0_1"/>
<dbReference type="Proteomes" id="UP000019132">
    <property type="component" value="Unassembled WGS sequence"/>
</dbReference>
<proteinExistence type="predicted"/>